<dbReference type="GO" id="GO:0005576">
    <property type="term" value="C:extracellular region"/>
    <property type="evidence" value="ECO:0007669"/>
    <property type="project" value="UniProtKB-SubCell"/>
</dbReference>
<accession>A0A3B6MUK4</accession>
<name>A0A3B6MUK4_WHEAT</name>
<evidence type="ECO:0000256" key="1">
    <source>
        <dbReference type="ARBA" id="ARBA00004613"/>
    </source>
</evidence>
<dbReference type="Gene3D" id="2.40.40.10">
    <property type="entry name" value="RlpA-like domain"/>
    <property type="match status" value="1"/>
</dbReference>
<dbReference type="Gramene" id="TraesJAG5D03G03143920.1">
    <property type="protein sequence ID" value="TraesJAG5D03G03143920.1.CDS1"/>
    <property type="gene ID" value="TraesJAG5D03G03143920"/>
</dbReference>
<evidence type="ECO:0000256" key="2">
    <source>
        <dbReference type="ARBA" id="ARBA00005592"/>
    </source>
</evidence>
<dbReference type="EnsemblPlants" id="TraesCS5D02G289600.1">
    <property type="protein sequence ID" value="TraesCS5D02G289600.1.cds1"/>
    <property type="gene ID" value="TraesCS5D02G289600"/>
</dbReference>
<evidence type="ECO:0000313" key="7">
    <source>
        <dbReference type="EnsemblPlants" id="TraesCS5D02G289600.1.cds1"/>
    </source>
</evidence>
<dbReference type="Gramene" id="TraesMAC5D03G03145520.1">
    <property type="protein sequence ID" value="TraesMAC5D03G03145520.1.CDS1"/>
    <property type="gene ID" value="TraesMAC5D03G03145520"/>
</dbReference>
<dbReference type="PANTHER" id="PTHR33191">
    <property type="entry name" value="RIPENING-RELATED PROTEIN 2-RELATED"/>
    <property type="match status" value="1"/>
</dbReference>
<evidence type="ECO:0000313" key="8">
    <source>
        <dbReference type="Proteomes" id="UP000019116"/>
    </source>
</evidence>
<keyword evidence="3" id="KW-0964">Secreted</keyword>
<dbReference type="Gramene" id="TraesKAR5D01G0280000.1">
    <property type="protein sequence ID" value="cds.TraesKAR5D01G0280000.1"/>
    <property type="gene ID" value="TraesKAR5D01G0280000"/>
</dbReference>
<dbReference type="Gramene" id="TraesPARA_EIv1.0_1830720.1">
    <property type="protein sequence ID" value="TraesPARA_EIv1.0_1830720.1.CDS1"/>
    <property type="gene ID" value="TraesPARA_EIv1.0_1830720"/>
</dbReference>
<dbReference type="Gramene" id="TraesJUL5D03G03171540.1">
    <property type="protein sequence ID" value="TraesJUL5D03G03171540.1.CDS1"/>
    <property type="gene ID" value="TraesJUL5D03G03171540"/>
</dbReference>
<dbReference type="Gramene" id="TraesCAD_scaffold_008946_01G001300.1">
    <property type="protein sequence ID" value="TraesCAD_scaffold_008946_01G001300.1"/>
    <property type="gene ID" value="TraesCAD_scaffold_008946_01G001300"/>
</dbReference>
<comment type="similarity">
    <text evidence="2">Belongs to the kiwellin family.</text>
</comment>
<dbReference type="Gramene" id="TraesARI5D03G03100170.1">
    <property type="protein sequence ID" value="TraesARI5D03G03100170.1.CDS1"/>
    <property type="gene ID" value="TraesARI5D03G03100170"/>
</dbReference>
<sequence>MASAKLVVVAALVILLQASTSAVARHHHHAKPDPCDDAEDDGPEPGMQHKHKKPHCPSTPGGHGGTPGIMTVNGFEKGQEGGGPAACDGKYHSNKDMIAALSTRWYAGGRRCHKTIRITSKRDGRTVEARVVDECDSNYGCKDDVVDTSAAVWEALGLDTDVGVVPVTWSDA</sequence>
<keyword evidence="4 6" id="KW-0732">Signal</keyword>
<evidence type="ECO:0000256" key="6">
    <source>
        <dbReference type="SAM" id="SignalP"/>
    </source>
</evidence>
<dbReference type="SMR" id="A0A3B6MUK4"/>
<dbReference type="SUPFAM" id="SSF50685">
    <property type="entry name" value="Barwin-like endoglucanases"/>
    <property type="match status" value="1"/>
</dbReference>
<dbReference type="STRING" id="4565.A0A3B6MUK4"/>
<dbReference type="Gramene" id="TraesNOR5D03G03175980.1">
    <property type="protein sequence ID" value="TraesNOR5D03G03175980.1.CDS1"/>
    <property type="gene ID" value="TraesNOR5D03G03175980"/>
</dbReference>
<dbReference type="Gramene" id="TraesROB_scaffold_086578_01G000500.1">
    <property type="protein sequence ID" value="TraesROB_scaffold_086578_01G000500.1"/>
    <property type="gene ID" value="TraesROB_scaffold_086578_01G000500"/>
</dbReference>
<proteinExistence type="inferred from homology"/>
<protein>
    <submittedName>
        <fullName evidence="7">Uncharacterized protein</fullName>
    </submittedName>
</protein>
<dbReference type="AlphaFoldDB" id="A0A3B6MUK4"/>
<evidence type="ECO:0000256" key="5">
    <source>
        <dbReference type="SAM" id="MobiDB-lite"/>
    </source>
</evidence>
<dbReference type="Pfam" id="PF24300">
    <property type="entry name" value="KWL1"/>
    <property type="match status" value="1"/>
</dbReference>
<dbReference type="OMA" id="MRHEKGH"/>
<reference evidence="7" key="2">
    <citation type="submission" date="2018-10" db="UniProtKB">
        <authorList>
            <consortium name="EnsemblPlants"/>
        </authorList>
    </citation>
    <scope>IDENTIFICATION</scope>
</reference>
<keyword evidence="8" id="KW-1185">Reference proteome</keyword>
<dbReference type="Gramene" id="TraesLDM5D03G03151450.1">
    <property type="protein sequence ID" value="TraesLDM5D03G03151450.1.CDS1"/>
    <property type="gene ID" value="TraesLDM5D03G03151450"/>
</dbReference>
<feature type="signal peptide" evidence="6">
    <location>
        <begin position="1"/>
        <end position="24"/>
    </location>
</feature>
<dbReference type="Proteomes" id="UP000019116">
    <property type="component" value="Chromosome 5D"/>
</dbReference>
<dbReference type="Gramene" id="TraesCS5D03G0660300.1">
    <property type="protein sequence ID" value="TraesCS5D03G0660300.1.CDS1"/>
    <property type="gene ID" value="TraesCS5D03G0660300"/>
</dbReference>
<dbReference type="CDD" id="cd22270">
    <property type="entry name" value="DPBB_kiwellin-like"/>
    <property type="match status" value="1"/>
</dbReference>
<dbReference type="PANTHER" id="PTHR33191:SF85">
    <property type="entry name" value="RLPA-LIKE PROTEIN DOUBLE-PSI BETA-BARREL DOMAIN-CONTAINING PROTEIN"/>
    <property type="match status" value="1"/>
</dbReference>
<comment type="subcellular location">
    <subcellularLocation>
        <location evidence="1">Secreted</location>
    </subcellularLocation>
</comment>
<dbReference type="OrthoDB" id="406505at2759"/>
<feature type="region of interest" description="Disordered" evidence="5">
    <location>
        <begin position="25"/>
        <end position="88"/>
    </location>
</feature>
<feature type="chain" id="PRO_5043177883" evidence="6">
    <location>
        <begin position="25"/>
        <end position="172"/>
    </location>
</feature>
<evidence type="ECO:0000256" key="3">
    <source>
        <dbReference type="ARBA" id="ARBA00022525"/>
    </source>
</evidence>
<dbReference type="Gramene" id="TraesCLE_scaffold_008150_01G000100.1">
    <property type="protein sequence ID" value="TraesCLE_scaffold_008150_01G000100.1"/>
    <property type="gene ID" value="TraesCLE_scaffold_008150_01G000100"/>
</dbReference>
<dbReference type="Gramene" id="TraesLAC5D03G03102250.1">
    <property type="protein sequence ID" value="TraesLAC5D03G03102250.1.CDS1"/>
    <property type="gene ID" value="TraesLAC5D03G03102250"/>
</dbReference>
<evidence type="ECO:0000256" key="4">
    <source>
        <dbReference type="ARBA" id="ARBA00022729"/>
    </source>
</evidence>
<dbReference type="Gramene" id="TraesCS5D02G289600.1">
    <property type="protein sequence ID" value="TraesCS5D02G289600.1.cds1"/>
    <property type="gene ID" value="TraesCS5D02G289600"/>
</dbReference>
<dbReference type="Gramene" id="TraesSTA5D03G03137470.1">
    <property type="protein sequence ID" value="TraesSTA5D03G03137470.1.CDS1"/>
    <property type="gene ID" value="TraesSTA5D03G03137470"/>
</dbReference>
<dbReference type="Gramene" id="TraesWEE_scaffold_067095_01G000500.1">
    <property type="protein sequence ID" value="TraesWEE_scaffold_067095_01G000500.1"/>
    <property type="gene ID" value="TraesWEE_scaffold_067095_01G000500"/>
</dbReference>
<reference evidence="7" key="1">
    <citation type="submission" date="2018-08" db="EMBL/GenBank/DDBJ databases">
        <authorList>
            <person name="Rossello M."/>
        </authorList>
    </citation>
    <scope>NUCLEOTIDE SEQUENCE [LARGE SCALE GENOMIC DNA]</scope>
    <source>
        <strain evidence="7">cv. Chinese Spring</strain>
    </source>
</reference>
<dbReference type="InterPro" id="IPR036908">
    <property type="entry name" value="RlpA-like_sf"/>
</dbReference>
<organism evidence="7">
    <name type="scientific">Triticum aestivum</name>
    <name type="common">Wheat</name>
    <dbReference type="NCBI Taxonomy" id="4565"/>
    <lineage>
        <taxon>Eukaryota</taxon>
        <taxon>Viridiplantae</taxon>
        <taxon>Streptophyta</taxon>
        <taxon>Embryophyta</taxon>
        <taxon>Tracheophyta</taxon>
        <taxon>Spermatophyta</taxon>
        <taxon>Magnoliopsida</taxon>
        <taxon>Liliopsida</taxon>
        <taxon>Poales</taxon>
        <taxon>Poaceae</taxon>
        <taxon>BOP clade</taxon>
        <taxon>Pooideae</taxon>
        <taxon>Triticodae</taxon>
        <taxon>Triticeae</taxon>
        <taxon>Triticinae</taxon>
        <taxon>Triticum</taxon>
    </lineage>
</organism>
<dbReference type="Gramene" id="TraesSYM5D03G03086560.1">
    <property type="protein sequence ID" value="TraesSYM5D03G03086560.1.CDS1"/>
    <property type="gene ID" value="TraesSYM5D03G03086560"/>
</dbReference>
<dbReference type="Gramene" id="TraesRN5D0100690300.1">
    <property type="protein sequence ID" value="TraesRN5D0100690300.1"/>
    <property type="gene ID" value="TraesRN5D0100690300"/>
</dbReference>
<dbReference type="InterPro" id="IPR039271">
    <property type="entry name" value="Kiwellin-like"/>
</dbReference>